<feature type="region of interest" description="Disordered" evidence="16">
    <location>
        <begin position="48"/>
        <end position="97"/>
    </location>
</feature>
<dbReference type="NCBIfam" id="TIGR00574">
    <property type="entry name" value="dnl1"/>
    <property type="match status" value="1"/>
</dbReference>
<dbReference type="InterPro" id="IPR016059">
    <property type="entry name" value="DNA_ligase_ATP-dep_CS"/>
</dbReference>
<evidence type="ECO:0000256" key="11">
    <source>
        <dbReference type="ARBA" id="ARBA00023306"/>
    </source>
</evidence>
<dbReference type="Gene3D" id="1.10.3260.10">
    <property type="entry name" value="DNA ligase, ATP-dependent, N-terminal domain"/>
    <property type="match status" value="1"/>
</dbReference>
<keyword evidence="5 13" id="KW-0547">Nucleotide-binding</keyword>
<evidence type="ECO:0000256" key="3">
    <source>
        <dbReference type="ARBA" id="ARBA00022705"/>
    </source>
</evidence>
<evidence type="ECO:0000256" key="14">
    <source>
        <dbReference type="RuleBase" id="RU000617"/>
    </source>
</evidence>
<sequence length="608" mass="64082">MPAEAVRQVLAGHPQAGTVVLLDDAGACTGIVRVTDLLQEAAPAACTAGPANSGAGTGVSATETGDSPPKVSESPVSRRESPVSAGESPDRRLCPRGVGARCQDGDVLLADVVATSAAVGATRARTAKTAALAALLRRADDAEIEPATAWLAGEPRQNRLGTGWRTLSGIDAAPADQPTLEVAAVERTLDELAATTGPGSTARRAAVLGELFGAATADEQAFLKRLLTGELRQGALEGVMLEAIAAAAEVPAAVVRRAFMLSGQLPATARLALTAGVAGLEAVRLQVGTPVRPMLASPADTLDTALAELAPEASVEFKLDGARIQVHRDGPEVRVWTRTLREITGSVPELVELVRGLPCRTVVLGGETLALRDDGRPRPFQDTMSRFGAAAGELLLQPFFFDCLHLDGTDLLDEPLHVRLDALERAAPGHRMPGAVRPTPEEAAELLERALDAGHEGVMVKSLSAPYAAGRRGRAWQKVKPVHTLDLVVLGAEWGYGRRTGSLSNIHLGARDPDGGEPIMVGKTFKGMTDELLAWQTATFPGLAREERDHAVLLRPELVVEIELDGVQRSPRYPGGVALRFARVLRYRPDKSPAEADTIDAVRALLRE</sequence>
<evidence type="ECO:0000256" key="6">
    <source>
        <dbReference type="ARBA" id="ARBA00022763"/>
    </source>
</evidence>
<dbReference type="InterPro" id="IPR012310">
    <property type="entry name" value="DNA_ligase_ATP-dep_cent"/>
</dbReference>
<keyword evidence="1 13" id="KW-0436">Ligase</keyword>
<dbReference type="InterPro" id="IPR000977">
    <property type="entry name" value="DNA_ligase_ATP-dep"/>
</dbReference>
<keyword evidence="10 13" id="KW-0234">DNA repair</keyword>
<comment type="cofactor">
    <cofactor evidence="13">
        <name>Mg(2+)</name>
        <dbReference type="ChEBI" id="CHEBI:18420"/>
    </cofactor>
</comment>
<keyword evidence="7 13" id="KW-0067">ATP-binding</keyword>
<dbReference type="InterPro" id="IPR012309">
    <property type="entry name" value="DNA_ligase_ATP-dep_C"/>
</dbReference>
<evidence type="ECO:0000313" key="19">
    <source>
        <dbReference type="Proteomes" id="UP001499967"/>
    </source>
</evidence>
<dbReference type="Pfam" id="PF04679">
    <property type="entry name" value="DNA_ligase_A_C"/>
    <property type="match status" value="1"/>
</dbReference>
<keyword evidence="11 13" id="KW-0131">Cell cycle</keyword>
<feature type="binding site" evidence="13">
    <location>
        <position position="316"/>
    </location>
    <ligand>
        <name>ATP</name>
        <dbReference type="ChEBI" id="CHEBI:30616"/>
    </ligand>
</feature>
<evidence type="ECO:0000256" key="2">
    <source>
        <dbReference type="ARBA" id="ARBA00022618"/>
    </source>
</evidence>
<dbReference type="InterPro" id="IPR012308">
    <property type="entry name" value="DNA_ligase_ATP-dep_N"/>
</dbReference>
<evidence type="ECO:0000313" key="18">
    <source>
        <dbReference type="EMBL" id="GAA0939075.1"/>
    </source>
</evidence>
<dbReference type="Gene3D" id="2.40.50.140">
    <property type="entry name" value="Nucleic acid-binding proteins"/>
    <property type="match status" value="1"/>
</dbReference>
<evidence type="ECO:0000256" key="12">
    <source>
        <dbReference type="ARBA" id="ARBA00034003"/>
    </source>
</evidence>
<feature type="binding site" evidence="13">
    <location>
        <position position="478"/>
    </location>
    <ligand>
        <name>ATP</name>
        <dbReference type="ChEBI" id="CHEBI:30616"/>
    </ligand>
</feature>
<feature type="binding site" evidence="13">
    <location>
        <position position="472"/>
    </location>
    <ligand>
        <name>ATP</name>
        <dbReference type="ChEBI" id="CHEBI:30616"/>
    </ligand>
</feature>
<name>A0ABN1Q930_9PSEU</name>
<dbReference type="InterPro" id="IPR022865">
    <property type="entry name" value="DNA_ligae_ATP-dep_bac/arc"/>
</dbReference>
<dbReference type="GO" id="GO:0016874">
    <property type="term" value="F:ligase activity"/>
    <property type="evidence" value="ECO:0007669"/>
    <property type="project" value="UniProtKB-KW"/>
</dbReference>
<proteinExistence type="inferred from homology"/>
<dbReference type="InterPro" id="IPR012340">
    <property type="entry name" value="NA-bd_OB-fold"/>
</dbReference>
<dbReference type="SUPFAM" id="SSF56091">
    <property type="entry name" value="DNA ligase/mRNA capping enzyme, catalytic domain"/>
    <property type="match status" value="1"/>
</dbReference>
<dbReference type="CDD" id="cd07972">
    <property type="entry name" value="OBF_DNA_ligase_Arch_LigB"/>
    <property type="match status" value="1"/>
</dbReference>
<feature type="domain" description="ATP-dependent DNA ligase family profile" evidence="17">
    <location>
        <begin position="399"/>
        <end position="512"/>
    </location>
</feature>
<dbReference type="HAMAP" id="MF_00407">
    <property type="entry name" value="DNA_ligase"/>
    <property type="match status" value="1"/>
</dbReference>
<protein>
    <recommendedName>
        <fullName evidence="13">Probable DNA ligase</fullName>
        <ecNumber evidence="13">6.5.1.1</ecNumber>
    </recommendedName>
    <alternativeName>
        <fullName evidence="13">Polydeoxyribonucleotide synthase [ATP]</fullName>
    </alternativeName>
</protein>
<dbReference type="Pfam" id="PF04675">
    <property type="entry name" value="DNA_ligase_A_N"/>
    <property type="match status" value="1"/>
</dbReference>
<keyword evidence="4 13" id="KW-0479">Metal-binding</keyword>
<feature type="binding site" evidence="13">
    <location>
        <position position="338"/>
    </location>
    <ligand>
        <name>ATP</name>
        <dbReference type="ChEBI" id="CHEBI:30616"/>
    </ligand>
</feature>
<dbReference type="CDD" id="cd07901">
    <property type="entry name" value="Adenylation_DNA_ligase_Arch_LigB"/>
    <property type="match status" value="1"/>
</dbReference>
<keyword evidence="19" id="KW-1185">Reference proteome</keyword>
<dbReference type="InterPro" id="IPR036599">
    <property type="entry name" value="DNA_ligase_N_sf"/>
</dbReference>
<evidence type="ECO:0000256" key="4">
    <source>
        <dbReference type="ARBA" id="ARBA00022723"/>
    </source>
</evidence>
<dbReference type="SUPFAM" id="SSF117018">
    <property type="entry name" value="ATP-dependent DNA ligase DNA-binding domain"/>
    <property type="match status" value="1"/>
</dbReference>
<dbReference type="EMBL" id="BAAAHP010000092">
    <property type="protein sequence ID" value="GAA0939075.1"/>
    <property type="molecule type" value="Genomic_DNA"/>
</dbReference>
<feature type="binding site" evidence="13">
    <location>
        <position position="323"/>
    </location>
    <ligand>
        <name>ATP</name>
        <dbReference type="ChEBI" id="CHEBI:30616"/>
    </ligand>
</feature>
<comment type="caution">
    <text evidence="18">The sequence shown here is derived from an EMBL/GenBank/DDBJ whole genome shotgun (WGS) entry which is preliminary data.</text>
</comment>
<dbReference type="PANTHER" id="PTHR45674">
    <property type="entry name" value="DNA LIGASE 1/3 FAMILY MEMBER"/>
    <property type="match status" value="1"/>
</dbReference>
<keyword evidence="2 13" id="KW-0132">Cell division</keyword>
<evidence type="ECO:0000256" key="15">
    <source>
        <dbReference type="RuleBase" id="RU004196"/>
    </source>
</evidence>
<dbReference type="PROSITE" id="PS00697">
    <property type="entry name" value="DNA_LIGASE_A1"/>
    <property type="match status" value="1"/>
</dbReference>
<organism evidence="18 19">
    <name type="scientific">Pseudonocardia zijingensis</name>
    <dbReference type="NCBI Taxonomy" id="153376"/>
    <lineage>
        <taxon>Bacteria</taxon>
        <taxon>Bacillati</taxon>
        <taxon>Actinomycetota</taxon>
        <taxon>Actinomycetes</taxon>
        <taxon>Pseudonocardiales</taxon>
        <taxon>Pseudonocardiaceae</taxon>
        <taxon>Pseudonocardia</taxon>
    </lineage>
</organism>
<evidence type="ECO:0000259" key="17">
    <source>
        <dbReference type="PROSITE" id="PS50160"/>
    </source>
</evidence>
<evidence type="ECO:0000256" key="13">
    <source>
        <dbReference type="HAMAP-Rule" id="MF_00407"/>
    </source>
</evidence>
<dbReference type="PROSITE" id="PS50160">
    <property type="entry name" value="DNA_LIGASE_A3"/>
    <property type="match status" value="1"/>
</dbReference>
<keyword evidence="6 13" id="KW-0227">DNA damage</keyword>
<evidence type="ECO:0000256" key="7">
    <source>
        <dbReference type="ARBA" id="ARBA00022840"/>
    </source>
</evidence>
<feature type="active site" description="N6-AMP-lysine intermediate" evidence="13">
    <location>
        <position position="318"/>
    </location>
</feature>
<comment type="catalytic activity">
    <reaction evidence="12 13 14">
        <text>ATP + (deoxyribonucleotide)n-3'-hydroxyl + 5'-phospho-(deoxyribonucleotide)m = (deoxyribonucleotide)n+m + AMP + diphosphate.</text>
        <dbReference type="EC" id="6.5.1.1"/>
    </reaction>
</comment>
<comment type="similarity">
    <text evidence="13 15">Belongs to the ATP-dependent DNA ligase family.</text>
</comment>
<feature type="binding site" evidence="13">
    <location>
        <position position="367"/>
    </location>
    <ligand>
        <name>ATP</name>
        <dbReference type="ChEBI" id="CHEBI:30616"/>
    </ligand>
</feature>
<evidence type="ECO:0000256" key="8">
    <source>
        <dbReference type="ARBA" id="ARBA00022842"/>
    </source>
</evidence>
<comment type="function">
    <text evidence="13">DNA ligase that seals nicks in double-stranded DNA during DNA replication, DNA recombination and DNA repair.</text>
</comment>
<dbReference type="Gene3D" id="3.30.470.30">
    <property type="entry name" value="DNA ligase/mRNA capping enzyme"/>
    <property type="match status" value="1"/>
</dbReference>
<dbReference type="PANTHER" id="PTHR45674:SF13">
    <property type="entry name" value="DNA LIGASE-RELATED"/>
    <property type="match status" value="1"/>
</dbReference>
<dbReference type="NCBIfam" id="NF002868">
    <property type="entry name" value="PRK03180.1"/>
    <property type="match status" value="1"/>
</dbReference>
<dbReference type="Proteomes" id="UP001499967">
    <property type="component" value="Unassembled WGS sequence"/>
</dbReference>
<keyword evidence="9 13" id="KW-0233">DNA recombination</keyword>
<dbReference type="Pfam" id="PF01068">
    <property type="entry name" value="DNA_ligase_A_M"/>
    <property type="match status" value="1"/>
</dbReference>
<gene>
    <name evidence="13" type="primary">lig</name>
    <name evidence="18" type="ORF">GCM10009559_33300</name>
</gene>
<dbReference type="SUPFAM" id="SSF50249">
    <property type="entry name" value="Nucleic acid-binding proteins"/>
    <property type="match status" value="1"/>
</dbReference>
<reference evidence="18 19" key="1">
    <citation type="journal article" date="2019" name="Int. J. Syst. Evol. Microbiol.">
        <title>The Global Catalogue of Microorganisms (GCM) 10K type strain sequencing project: providing services to taxonomists for standard genome sequencing and annotation.</title>
        <authorList>
            <consortium name="The Broad Institute Genomics Platform"/>
            <consortium name="The Broad Institute Genome Sequencing Center for Infectious Disease"/>
            <person name="Wu L."/>
            <person name="Ma J."/>
        </authorList>
    </citation>
    <scope>NUCLEOTIDE SEQUENCE [LARGE SCALE GENOMIC DNA]</scope>
    <source>
        <strain evidence="18 19">JCM 11117</strain>
    </source>
</reference>
<evidence type="ECO:0000256" key="9">
    <source>
        <dbReference type="ARBA" id="ARBA00023172"/>
    </source>
</evidence>
<keyword evidence="3 13" id="KW-0235">DNA replication</keyword>
<keyword evidence="8 13" id="KW-0460">Magnesium</keyword>
<evidence type="ECO:0000256" key="5">
    <source>
        <dbReference type="ARBA" id="ARBA00022741"/>
    </source>
</evidence>
<accession>A0ABN1Q930</accession>
<evidence type="ECO:0000256" key="16">
    <source>
        <dbReference type="SAM" id="MobiDB-lite"/>
    </source>
</evidence>
<evidence type="ECO:0000256" key="1">
    <source>
        <dbReference type="ARBA" id="ARBA00022598"/>
    </source>
</evidence>
<dbReference type="EC" id="6.5.1.1" evidence="13"/>
<feature type="binding site" evidence="13">
    <location>
        <position position="401"/>
    </location>
    <ligand>
        <name>ATP</name>
        <dbReference type="ChEBI" id="CHEBI:30616"/>
    </ligand>
</feature>
<dbReference type="InterPro" id="IPR050191">
    <property type="entry name" value="ATP-dep_DNA_ligase"/>
</dbReference>
<evidence type="ECO:0000256" key="10">
    <source>
        <dbReference type="ARBA" id="ARBA00023204"/>
    </source>
</evidence>